<comment type="caution">
    <text evidence="2">The sequence shown here is derived from an EMBL/GenBank/DDBJ whole genome shotgun (WGS) entry which is preliminary data.</text>
</comment>
<evidence type="ECO:0000256" key="1">
    <source>
        <dbReference type="SAM" id="Phobius"/>
    </source>
</evidence>
<evidence type="ECO:0000313" key="2">
    <source>
        <dbReference type="EMBL" id="GER86689.1"/>
    </source>
</evidence>
<name>A0A5J4KKM8_9CHLR</name>
<keyword evidence="1" id="KW-0812">Transmembrane</keyword>
<accession>A0A5J4KKM8</accession>
<keyword evidence="1" id="KW-1133">Transmembrane helix</keyword>
<gene>
    <name evidence="2" type="ORF">KDW_08510</name>
</gene>
<proteinExistence type="predicted"/>
<keyword evidence="1" id="KW-0472">Membrane</keyword>
<evidence type="ECO:0000313" key="3">
    <source>
        <dbReference type="Proteomes" id="UP000326912"/>
    </source>
</evidence>
<feature type="transmembrane region" description="Helical" evidence="1">
    <location>
        <begin position="6"/>
        <end position="28"/>
    </location>
</feature>
<dbReference type="Proteomes" id="UP000326912">
    <property type="component" value="Unassembled WGS sequence"/>
</dbReference>
<keyword evidence="3" id="KW-1185">Reference proteome</keyword>
<protein>
    <submittedName>
        <fullName evidence="2">Uncharacterized protein</fullName>
    </submittedName>
</protein>
<sequence>MFSLMLPWLIIAVLIGVVIGLVGGFFLASSLTRKHYSHFQEVHTQPVQHAFPRPVSRYLDENEVYMRPRR</sequence>
<reference evidence="2 3" key="1">
    <citation type="submission" date="2019-10" db="EMBL/GenBank/DDBJ databases">
        <title>Dictyobacter vulcani sp. nov., within the class Ktedonobacteria, isolated from soil of volcanic Mt. Zao.</title>
        <authorList>
            <person name="Zheng Y."/>
            <person name="Wang C.M."/>
            <person name="Sakai Y."/>
            <person name="Abe K."/>
            <person name="Yokota A."/>
            <person name="Yabe S."/>
        </authorList>
    </citation>
    <scope>NUCLEOTIDE SEQUENCE [LARGE SCALE GENOMIC DNA]</scope>
    <source>
        <strain evidence="2 3">W12</strain>
    </source>
</reference>
<dbReference type="AlphaFoldDB" id="A0A5J4KKM8"/>
<dbReference type="EMBL" id="BKZW01000001">
    <property type="protein sequence ID" value="GER86689.1"/>
    <property type="molecule type" value="Genomic_DNA"/>
</dbReference>
<dbReference type="RefSeq" id="WP_151754783.1">
    <property type="nucleotide sequence ID" value="NZ_BKZW01000001.1"/>
</dbReference>
<organism evidence="2 3">
    <name type="scientific">Dictyobacter vulcani</name>
    <dbReference type="NCBI Taxonomy" id="2607529"/>
    <lineage>
        <taxon>Bacteria</taxon>
        <taxon>Bacillati</taxon>
        <taxon>Chloroflexota</taxon>
        <taxon>Ktedonobacteria</taxon>
        <taxon>Ktedonobacterales</taxon>
        <taxon>Dictyobacteraceae</taxon>
        <taxon>Dictyobacter</taxon>
    </lineage>
</organism>